<evidence type="ECO:0000313" key="1">
    <source>
        <dbReference type="EMBL" id="EAL62775.1"/>
    </source>
</evidence>
<dbReference type="InParanoid" id="Q54HP0"/>
<dbReference type="GO" id="GO:0030587">
    <property type="term" value="P:sorocarp development"/>
    <property type="evidence" value="ECO:0007001"/>
    <property type="project" value="dictyBase"/>
</dbReference>
<proteinExistence type="predicted"/>
<dbReference type="Proteomes" id="UP000002195">
    <property type="component" value="Unassembled WGS sequence"/>
</dbReference>
<name>Q54HP0_DICDI</name>
<dbReference type="GeneID" id="8627080"/>
<comment type="caution">
    <text evidence="1">The sequence shown here is derived from an EMBL/GenBank/DDBJ whole genome shotgun (WGS) entry which is preliminary data.</text>
</comment>
<keyword evidence="2" id="KW-1185">Reference proteome</keyword>
<dbReference type="AlphaFoldDB" id="Q54HP0"/>
<dbReference type="dictyBase" id="DDB_G0289377"/>
<dbReference type="VEuPathDB" id="AmoebaDB:DDB_G0289377"/>
<dbReference type="KEGG" id="ddi:DDB_G0289377"/>
<gene>
    <name evidence="1" type="ORF">DDB_G0289377</name>
</gene>
<dbReference type="PaxDb" id="44689-DDB0219426"/>
<protein>
    <submittedName>
        <fullName evidence="1">Uncharacterized protein</fullName>
    </submittedName>
</protein>
<dbReference type="RefSeq" id="XP_636261.1">
    <property type="nucleotide sequence ID" value="XM_631169.1"/>
</dbReference>
<dbReference type="EMBL" id="AAFI02000139">
    <property type="protein sequence ID" value="EAL62775.1"/>
    <property type="molecule type" value="Genomic_DNA"/>
</dbReference>
<dbReference type="HOGENOM" id="CLU_2908779_0_0_1"/>
<evidence type="ECO:0000313" key="2">
    <source>
        <dbReference type="Proteomes" id="UP000002195"/>
    </source>
</evidence>
<organism evidence="1 2">
    <name type="scientific">Dictyostelium discoideum</name>
    <name type="common">Social amoeba</name>
    <dbReference type="NCBI Taxonomy" id="44689"/>
    <lineage>
        <taxon>Eukaryota</taxon>
        <taxon>Amoebozoa</taxon>
        <taxon>Evosea</taxon>
        <taxon>Eumycetozoa</taxon>
        <taxon>Dictyostelia</taxon>
        <taxon>Dictyosteliales</taxon>
        <taxon>Dictyosteliaceae</taxon>
        <taxon>Dictyostelium</taxon>
    </lineage>
</organism>
<reference evidence="1 2" key="1">
    <citation type="journal article" date="2005" name="Nature">
        <title>The genome of the social amoeba Dictyostelium discoideum.</title>
        <authorList>
            <consortium name="The Dictyostelium discoideum Sequencing Consortium"/>
            <person name="Eichinger L."/>
            <person name="Pachebat J.A."/>
            <person name="Glockner G."/>
            <person name="Rajandream M.A."/>
            <person name="Sucgang R."/>
            <person name="Berriman M."/>
            <person name="Song J."/>
            <person name="Olsen R."/>
            <person name="Szafranski K."/>
            <person name="Xu Q."/>
            <person name="Tunggal B."/>
            <person name="Kummerfeld S."/>
            <person name="Madera M."/>
            <person name="Konfortov B.A."/>
            <person name="Rivero F."/>
            <person name="Bankier A.T."/>
            <person name="Lehmann R."/>
            <person name="Hamlin N."/>
            <person name="Davies R."/>
            <person name="Gaudet P."/>
            <person name="Fey P."/>
            <person name="Pilcher K."/>
            <person name="Chen G."/>
            <person name="Saunders D."/>
            <person name="Sodergren E."/>
            <person name="Davis P."/>
            <person name="Kerhornou A."/>
            <person name="Nie X."/>
            <person name="Hall N."/>
            <person name="Anjard C."/>
            <person name="Hemphill L."/>
            <person name="Bason N."/>
            <person name="Farbrother P."/>
            <person name="Desany B."/>
            <person name="Just E."/>
            <person name="Morio T."/>
            <person name="Rost R."/>
            <person name="Churcher C."/>
            <person name="Cooper J."/>
            <person name="Haydock S."/>
            <person name="van Driessche N."/>
            <person name="Cronin A."/>
            <person name="Goodhead I."/>
            <person name="Muzny D."/>
            <person name="Mourier T."/>
            <person name="Pain A."/>
            <person name="Lu M."/>
            <person name="Harper D."/>
            <person name="Lindsay R."/>
            <person name="Hauser H."/>
            <person name="James K."/>
            <person name="Quiles M."/>
            <person name="Madan Babu M."/>
            <person name="Saito T."/>
            <person name="Buchrieser C."/>
            <person name="Wardroper A."/>
            <person name="Felder M."/>
            <person name="Thangavelu M."/>
            <person name="Johnson D."/>
            <person name="Knights A."/>
            <person name="Loulseged H."/>
            <person name="Mungall K."/>
            <person name="Oliver K."/>
            <person name="Price C."/>
            <person name="Quail M.A."/>
            <person name="Urushihara H."/>
            <person name="Hernandez J."/>
            <person name="Rabbinowitsch E."/>
            <person name="Steffen D."/>
            <person name="Sanders M."/>
            <person name="Ma J."/>
            <person name="Kohara Y."/>
            <person name="Sharp S."/>
            <person name="Simmonds M."/>
            <person name="Spiegler S."/>
            <person name="Tivey A."/>
            <person name="Sugano S."/>
            <person name="White B."/>
            <person name="Walker D."/>
            <person name="Woodward J."/>
            <person name="Winckler T."/>
            <person name="Tanaka Y."/>
            <person name="Shaulsky G."/>
            <person name="Schleicher M."/>
            <person name="Weinstock G."/>
            <person name="Rosenthal A."/>
            <person name="Cox E.C."/>
            <person name="Chisholm R.L."/>
            <person name="Gibbs R."/>
            <person name="Loomis W.F."/>
            <person name="Platzer M."/>
            <person name="Kay R.R."/>
            <person name="Williams J."/>
            <person name="Dear P.H."/>
            <person name="Noegel A.A."/>
            <person name="Barrell B."/>
            <person name="Kuspa A."/>
        </authorList>
    </citation>
    <scope>NUCLEOTIDE SEQUENCE [LARGE SCALE GENOMIC DNA]</scope>
    <source>
        <strain evidence="1 2">AX4</strain>
    </source>
</reference>
<accession>Q54HP0</accession>
<sequence length="62" mass="7366">MLDHFPKSLDINLKWRVKHIDTTKDEKLIKVTSYNGQVVQSQQCCRGCATTNLKRWSFFIFF</sequence>